<dbReference type="Pfam" id="PF00126">
    <property type="entry name" value="HTH_1"/>
    <property type="match status" value="1"/>
</dbReference>
<dbReference type="GO" id="GO:0003700">
    <property type="term" value="F:DNA-binding transcription factor activity"/>
    <property type="evidence" value="ECO:0007669"/>
    <property type="project" value="InterPro"/>
</dbReference>
<dbReference type="EMBL" id="DXDD01000071">
    <property type="protein sequence ID" value="HIY60097.1"/>
    <property type="molecule type" value="Genomic_DNA"/>
</dbReference>
<dbReference type="InterPro" id="IPR000847">
    <property type="entry name" value="LysR_HTH_N"/>
</dbReference>
<dbReference type="InterPro" id="IPR036390">
    <property type="entry name" value="WH_DNA-bd_sf"/>
</dbReference>
<evidence type="ECO:0000256" key="4">
    <source>
        <dbReference type="ARBA" id="ARBA00023163"/>
    </source>
</evidence>
<evidence type="ECO:0000313" key="7">
    <source>
        <dbReference type="Proteomes" id="UP000824007"/>
    </source>
</evidence>
<dbReference type="CDD" id="cd05466">
    <property type="entry name" value="PBP2_LTTR_substrate"/>
    <property type="match status" value="1"/>
</dbReference>
<comment type="caution">
    <text evidence="6">The sequence shown here is derived from an EMBL/GenBank/DDBJ whole genome shotgun (WGS) entry which is preliminary data.</text>
</comment>
<reference evidence="6" key="1">
    <citation type="journal article" date="2021" name="PeerJ">
        <title>Extensive microbial diversity within the chicken gut microbiome revealed by metagenomics and culture.</title>
        <authorList>
            <person name="Gilroy R."/>
            <person name="Ravi A."/>
            <person name="Getino M."/>
            <person name="Pursley I."/>
            <person name="Horton D.L."/>
            <person name="Alikhan N.F."/>
            <person name="Baker D."/>
            <person name="Gharbi K."/>
            <person name="Hall N."/>
            <person name="Watson M."/>
            <person name="Adriaenssens E.M."/>
            <person name="Foster-Nyarko E."/>
            <person name="Jarju S."/>
            <person name="Secka A."/>
            <person name="Antonio M."/>
            <person name="Oren A."/>
            <person name="Chaudhuri R.R."/>
            <person name="La Ragione R."/>
            <person name="Hildebrand F."/>
            <person name="Pallen M.J."/>
        </authorList>
    </citation>
    <scope>NUCLEOTIDE SEQUENCE</scope>
    <source>
        <strain evidence="6">ChiSxjej3B15-24422</strain>
    </source>
</reference>
<dbReference type="PROSITE" id="PS50931">
    <property type="entry name" value="HTH_LYSR"/>
    <property type="match status" value="1"/>
</dbReference>
<protein>
    <submittedName>
        <fullName evidence="6">LysR family transcriptional regulator</fullName>
    </submittedName>
</protein>
<organism evidence="6 7">
    <name type="scientific">Candidatus Eisenbergiella pullistercoris</name>
    <dbReference type="NCBI Taxonomy" id="2838555"/>
    <lineage>
        <taxon>Bacteria</taxon>
        <taxon>Bacillati</taxon>
        <taxon>Bacillota</taxon>
        <taxon>Clostridia</taxon>
        <taxon>Lachnospirales</taxon>
        <taxon>Lachnospiraceae</taxon>
        <taxon>Eisenbergiella</taxon>
    </lineage>
</organism>
<dbReference type="Proteomes" id="UP000824007">
    <property type="component" value="Unassembled WGS sequence"/>
</dbReference>
<dbReference type="SUPFAM" id="SSF46785">
    <property type="entry name" value="Winged helix' DNA-binding domain"/>
    <property type="match status" value="1"/>
</dbReference>
<keyword evidence="4" id="KW-0804">Transcription</keyword>
<evidence type="ECO:0000313" key="6">
    <source>
        <dbReference type="EMBL" id="HIY60097.1"/>
    </source>
</evidence>
<dbReference type="InterPro" id="IPR036388">
    <property type="entry name" value="WH-like_DNA-bd_sf"/>
</dbReference>
<evidence type="ECO:0000259" key="5">
    <source>
        <dbReference type="PROSITE" id="PS50931"/>
    </source>
</evidence>
<dbReference type="FunFam" id="1.10.10.10:FF:000001">
    <property type="entry name" value="LysR family transcriptional regulator"/>
    <property type="match status" value="1"/>
</dbReference>
<keyword evidence="3" id="KW-0238">DNA-binding</keyword>
<comment type="similarity">
    <text evidence="1">Belongs to the LysR transcriptional regulatory family.</text>
</comment>
<feature type="domain" description="HTH lysR-type" evidence="5">
    <location>
        <begin position="9"/>
        <end position="60"/>
    </location>
</feature>
<dbReference type="InterPro" id="IPR005119">
    <property type="entry name" value="LysR_subst-bd"/>
</dbReference>
<dbReference type="Pfam" id="PF03466">
    <property type="entry name" value="LysR_substrate"/>
    <property type="match status" value="1"/>
</dbReference>
<evidence type="ECO:0000256" key="3">
    <source>
        <dbReference type="ARBA" id="ARBA00023125"/>
    </source>
</evidence>
<accession>A0A9D2C5C2</accession>
<sequence length="308" mass="35226">MVQNLEYYRVFCHVARCGSLTLAAKELAVSQPAVSQSIRLLETAVGAKLFMRNARGVKLTREGELLYSYVKKGYEQIELGERKLKQMMNLELGEIHIGASDMTLRFFLLPYLERFHELCPGIRIVVSNAPTPETLVSLRSGRIDFGVVSTPFEAEGLQCEQVKEIEDIFVAGRRFIQYKNRTLDLKELEHLPLILLEQNTSTRSCMDRFLAENRVEVAPEFELATSDMIVQFTLRSLGVGCVVRDFAARELADGTLFELRFNQMIPRRHFCVVTADGEQPSAAARRMLELIRTKDLPERKENDSYDYF</sequence>
<reference evidence="6" key="2">
    <citation type="submission" date="2021-04" db="EMBL/GenBank/DDBJ databases">
        <authorList>
            <person name="Gilroy R."/>
        </authorList>
    </citation>
    <scope>NUCLEOTIDE SEQUENCE</scope>
    <source>
        <strain evidence="6">ChiSxjej3B15-24422</strain>
    </source>
</reference>
<dbReference type="GO" id="GO:0000976">
    <property type="term" value="F:transcription cis-regulatory region binding"/>
    <property type="evidence" value="ECO:0007669"/>
    <property type="project" value="TreeGrafter"/>
</dbReference>
<keyword evidence="2" id="KW-0805">Transcription regulation</keyword>
<name>A0A9D2C5C2_9FIRM</name>
<dbReference type="Gene3D" id="3.40.190.290">
    <property type="match status" value="1"/>
</dbReference>
<dbReference type="PANTHER" id="PTHR30126">
    <property type="entry name" value="HTH-TYPE TRANSCRIPTIONAL REGULATOR"/>
    <property type="match status" value="1"/>
</dbReference>
<gene>
    <name evidence="6" type="ORF">H9831_05375</name>
</gene>
<dbReference type="PRINTS" id="PR00039">
    <property type="entry name" value="HTHLYSR"/>
</dbReference>
<evidence type="ECO:0000256" key="2">
    <source>
        <dbReference type="ARBA" id="ARBA00023015"/>
    </source>
</evidence>
<dbReference type="SUPFAM" id="SSF53850">
    <property type="entry name" value="Periplasmic binding protein-like II"/>
    <property type="match status" value="1"/>
</dbReference>
<dbReference type="AlphaFoldDB" id="A0A9D2C5C2"/>
<dbReference type="PANTHER" id="PTHR30126:SF64">
    <property type="entry name" value="HTH-TYPE TRANSCRIPTIONAL REGULATOR CITR"/>
    <property type="match status" value="1"/>
</dbReference>
<proteinExistence type="inferred from homology"/>
<dbReference type="Gene3D" id="1.10.10.10">
    <property type="entry name" value="Winged helix-like DNA-binding domain superfamily/Winged helix DNA-binding domain"/>
    <property type="match status" value="1"/>
</dbReference>
<evidence type="ECO:0000256" key="1">
    <source>
        <dbReference type="ARBA" id="ARBA00009437"/>
    </source>
</evidence>